<reference evidence="1 2" key="1">
    <citation type="journal article" date="2021" name="Elife">
        <title>Chloroplast acquisition without the gene transfer in kleptoplastic sea slugs, Plakobranchus ocellatus.</title>
        <authorList>
            <person name="Maeda T."/>
            <person name="Takahashi S."/>
            <person name="Yoshida T."/>
            <person name="Shimamura S."/>
            <person name="Takaki Y."/>
            <person name="Nagai Y."/>
            <person name="Toyoda A."/>
            <person name="Suzuki Y."/>
            <person name="Arimoto A."/>
            <person name="Ishii H."/>
            <person name="Satoh N."/>
            <person name="Nishiyama T."/>
            <person name="Hasebe M."/>
            <person name="Maruyama T."/>
            <person name="Minagawa J."/>
            <person name="Obokata J."/>
            <person name="Shigenobu S."/>
        </authorList>
    </citation>
    <scope>NUCLEOTIDE SEQUENCE [LARGE SCALE GENOMIC DNA]</scope>
</reference>
<proteinExistence type="predicted"/>
<dbReference type="AlphaFoldDB" id="A0AAV4JJM6"/>
<keyword evidence="1" id="KW-0808">Transferase</keyword>
<dbReference type="GO" id="GO:0003964">
    <property type="term" value="F:RNA-directed DNA polymerase activity"/>
    <property type="evidence" value="ECO:0007669"/>
    <property type="project" value="UniProtKB-KW"/>
</dbReference>
<dbReference type="EMBL" id="BMAT01003225">
    <property type="protein sequence ID" value="GFS22078.1"/>
    <property type="molecule type" value="Genomic_DNA"/>
</dbReference>
<keyword evidence="1" id="KW-0548">Nucleotidyltransferase</keyword>
<keyword evidence="1" id="KW-0695">RNA-directed DNA polymerase</keyword>
<name>A0AAV4JJM6_9GAST</name>
<dbReference type="Proteomes" id="UP000762676">
    <property type="component" value="Unassembled WGS sequence"/>
</dbReference>
<organism evidence="1 2">
    <name type="scientific">Elysia marginata</name>
    <dbReference type="NCBI Taxonomy" id="1093978"/>
    <lineage>
        <taxon>Eukaryota</taxon>
        <taxon>Metazoa</taxon>
        <taxon>Spiralia</taxon>
        <taxon>Lophotrochozoa</taxon>
        <taxon>Mollusca</taxon>
        <taxon>Gastropoda</taxon>
        <taxon>Heterobranchia</taxon>
        <taxon>Euthyneura</taxon>
        <taxon>Panpulmonata</taxon>
        <taxon>Sacoglossa</taxon>
        <taxon>Placobranchoidea</taxon>
        <taxon>Plakobranchidae</taxon>
        <taxon>Elysia</taxon>
    </lineage>
</organism>
<gene>
    <name evidence="1" type="ORF">ElyMa_001608500</name>
</gene>
<keyword evidence="2" id="KW-1185">Reference proteome</keyword>
<comment type="caution">
    <text evidence="1">The sequence shown here is derived from an EMBL/GenBank/DDBJ whole genome shotgun (WGS) entry which is preliminary data.</text>
</comment>
<evidence type="ECO:0000313" key="2">
    <source>
        <dbReference type="Proteomes" id="UP000762676"/>
    </source>
</evidence>
<sequence>MADVPVRATSDRFLNTSNGVISHPYLKTCKEEEFVKKVTFAKHIQIRRGEETIPTSTFVLTFDSPTPPTQIKVGYVKLNVRPYGPTPMRCFKCHRFGHERERSIEGKTLYVVNVGR</sequence>
<protein>
    <submittedName>
        <fullName evidence="1">RNA-directed DNA polymerase from mobile element jockey</fullName>
    </submittedName>
</protein>
<evidence type="ECO:0000313" key="1">
    <source>
        <dbReference type="EMBL" id="GFS22078.1"/>
    </source>
</evidence>
<accession>A0AAV4JJM6</accession>